<name>A0A6M3X8D4_9ZZZZ</name>
<feature type="region of interest" description="Disordered" evidence="1">
    <location>
        <begin position="53"/>
        <end position="72"/>
    </location>
</feature>
<evidence type="ECO:0000256" key="1">
    <source>
        <dbReference type="SAM" id="MobiDB-lite"/>
    </source>
</evidence>
<accession>A0A6M3X8D4</accession>
<gene>
    <name evidence="4" type="ORF">MM415A00138_0060</name>
    <name evidence="2" type="ORF">MM415B00361_0040</name>
    <name evidence="3" type="ORF">TM448B00155_0057</name>
</gene>
<sequence length="237" mass="26721">MTKVRMTYWAAVDVLRQYEDLPTPEEQAAWMLRNRARYFEAVEIAQADVSVDPELEEEAAAAPKPEPPRRRSVPVSVAAPVAELGVEPVVEAPVPIPMGSARLPPIPGARIPRRRTEAWIPRRRLLAGEWADLSAAAQRVLPIAFALLSDHPKKWARFHYPTVARLTGLGRSSIYMALSEAAEKGWIRRKLRVVNTMRHVYIRRGRSIPNETWFRRLLAGDVGKKPEEEEVPVGEGE</sequence>
<protein>
    <submittedName>
        <fullName evidence="3">Uncharacterized protein</fullName>
    </submittedName>
</protein>
<reference evidence="3" key="1">
    <citation type="submission" date="2020-03" db="EMBL/GenBank/DDBJ databases">
        <title>The deep terrestrial virosphere.</title>
        <authorList>
            <person name="Holmfeldt K."/>
            <person name="Nilsson E."/>
            <person name="Simone D."/>
            <person name="Lopez-Fernandez M."/>
            <person name="Wu X."/>
            <person name="de Brujin I."/>
            <person name="Lundin D."/>
            <person name="Andersson A."/>
            <person name="Bertilsson S."/>
            <person name="Dopson M."/>
        </authorList>
    </citation>
    <scope>NUCLEOTIDE SEQUENCE</scope>
    <source>
        <strain evidence="4">MM415A00138</strain>
        <strain evidence="2">MM415B00361</strain>
        <strain evidence="3">TM448B00155</strain>
    </source>
</reference>
<evidence type="ECO:0000313" key="3">
    <source>
        <dbReference type="EMBL" id="QJH93941.1"/>
    </source>
</evidence>
<proteinExistence type="predicted"/>
<organism evidence="3">
    <name type="scientific">viral metagenome</name>
    <dbReference type="NCBI Taxonomy" id="1070528"/>
    <lineage>
        <taxon>unclassified sequences</taxon>
        <taxon>metagenomes</taxon>
        <taxon>organismal metagenomes</taxon>
    </lineage>
</organism>
<evidence type="ECO:0000313" key="4">
    <source>
        <dbReference type="EMBL" id="QJI05247.1"/>
    </source>
</evidence>
<evidence type="ECO:0000313" key="2">
    <source>
        <dbReference type="EMBL" id="QJA66120.1"/>
    </source>
</evidence>
<dbReference type="EMBL" id="MT144593">
    <property type="protein sequence ID" value="QJH93941.1"/>
    <property type="molecule type" value="Genomic_DNA"/>
</dbReference>
<dbReference type="AlphaFoldDB" id="A0A6M3X8D4"/>
<dbReference type="EMBL" id="MT141549">
    <property type="protein sequence ID" value="QJA66120.1"/>
    <property type="molecule type" value="Genomic_DNA"/>
</dbReference>
<dbReference type="EMBL" id="MT145196">
    <property type="protein sequence ID" value="QJI05247.1"/>
    <property type="molecule type" value="Genomic_DNA"/>
</dbReference>